<sequence>MKSASKEITFPCAPVKNDLVEHLEGDRIEALASPLSVPRSSRRPTLRLCRQTETKSAVGWLKRSPSVVADRDCGADEDDSASVASQLDGKSREWLVRAAQGDYQALAKLAAEEPRLTRLKVNKSKSPRGNQAAGVYQTANMWSGSPMSDRERVKDYSHYRFQLSNLHARSLRRPKEDAASGEKSEHKVFSLCLAVSQTFHSLSSLEKKTENSACTSFSSGIFMEKRVERGNRVNRVPRVRAFFETFEPALTAVHGPASVEKAARKEGGGGGGGGGGRNKGMKRWERWGCSRRWPGGRGGGLRKGWRRLNRTGAAC</sequence>
<reference evidence="2" key="1">
    <citation type="submission" date="2021-10" db="EMBL/GenBank/DDBJ databases">
        <title>Melipona bicolor Genome sequencing and assembly.</title>
        <authorList>
            <person name="Araujo N.S."/>
            <person name="Arias M.C."/>
        </authorList>
    </citation>
    <scope>NUCLEOTIDE SEQUENCE</scope>
    <source>
        <strain evidence="2">USP_2M_L1-L4_2017</strain>
        <tissue evidence="2">Whole body</tissue>
    </source>
</reference>
<evidence type="ECO:0000313" key="3">
    <source>
        <dbReference type="Proteomes" id="UP001177670"/>
    </source>
</evidence>
<protein>
    <submittedName>
        <fullName evidence="2">Uncharacterized protein</fullName>
    </submittedName>
</protein>
<proteinExistence type="predicted"/>
<dbReference type="AlphaFoldDB" id="A0AA40KFT2"/>
<evidence type="ECO:0000313" key="2">
    <source>
        <dbReference type="EMBL" id="KAK1118764.1"/>
    </source>
</evidence>
<organism evidence="2 3">
    <name type="scientific">Melipona bicolor</name>
    <dbReference type="NCBI Taxonomy" id="60889"/>
    <lineage>
        <taxon>Eukaryota</taxon>
        <taxon>Metazoa</taxon>
        <taxon>Ecdysozoa</taxon>
        <taxon>Arthropoda</taxon>
        <taxon>Hexapoda</taxon>
        <taxon>Insecta</taxon>
        <taxon>Pterygota</taxon>
        <taxon>Neoptera</taxon>
        <taxon>Endopterygota</taxon>
        <taxon>Hymenoptera</taxon>
        <taxon>Apocrita</taxon>
        <taxon>Aculeata</taxon>
        <taxon>Apoidea</taxon>
        <taxon>Anthophila</taxon>
        <taxon>Apidae</taxon>
        <taxon>Melipona</taxon>
    </lineage>
</organism>
<evidence type="ECO:0000256" key="1">
    <source>
        <dbReference type="SAM" id="MobiDB-lite"/>
    </source>
</evidence>
<name>A0AA40KFT2_9HYME</name>
<feature type="region of interest" description="Disordered" evidence="1">
    <location>
        <begin position="257"/>
        <end position="281"/>
    </location>
</feature>
<dbReference type="EMBL" id="JAHYIQ010000041">
    <property type="protein sequence ID" value="KAK1118764.1"/>
    <property type="molecule type" value="Genomic_DNA"/>
</dbReference>
<gene>
    <name evidence="2" type="ORF">K0M31_014764</name>
</gene>
<accession>A0AA40KFT2</accession>
<dbReference type="Proteomes" id="UP001177670">
    <property type="component" value="Unassembled WGS sequence"/>
</dbReference>
<feature type="compositionally biased region" description="Gly residues" evidence="1">
    <location>
        <begin position="268"/>
        <end position="278"/>
    </location>
</feature>
<comment type="caution">
    <text evidence="2">The sequence shown here is derived from an EMBL/GenBank/DDBJ whole genome shotgun (WGS) entry which is preliminary data.</text>
</comment>
<keyword evidence="3" id="KW-1185">Reference proteome</keyword>